<gene>
    <name evidence="1" type="ORF">Q765_04390</name>
</gene>
<sequence length="177" mass="20134">MKFNFRELDAEIRQLMQIEFDFDVTSELLYNSKRFSAYGIEKYPDFFKQSITNGDEETLATALTIECFNEYEDRNSKNGVISVKVPVTANVTFAEGEFNRFYIRAICRKAIANNEFVTAYRARNSEKPRTGSEELLGKLINPTDVLNDLRKNIGIDTALGLPNGPNSGLSIERIIIK</sequence>
<proteinExistence type="predicted"/>
<evidence type="ECO:0000313" key="2">
    <source>
        <dbReference type="Proteomes" id="UP000030152"/>
    </source>
</evidence>
<protein>
    <submittedName>
        <fullName evidence="1">Uncharacterized protein</fullName>
    </submittedName>
</protein>
<dbReference type="eggNOG" id="ENOG5032W6X">
    <property type="taxonomic scope" value="Bacteria"/>
</dbReference>
<dbReference type="Proteomes" id="UP000030152">
    <property type="component" value="Unassembled WGS sequence"/>
</dbReference>
<organism evidence="1 2">
    <name type="scientific">Flavobacterium rivuli WB 3.3-2 = DSM 21788</name>
    <dbReference type="NCBI Taxonomy" id="1121895"/>
    <lineage>
        <taxon>Bacteria</taxon>
        <taxon>Pseudomonadati</taxon>
        <taxon>Bacteroidota</taxon>
        <taxon>Flavobacteriia</taxon>
        <taxon>Flavobacteriales</taxon>
        <taxon>Flavobacteriaceae</taxon>
        <taxon>Flavobacterium</taxon>
    </lineage>
</organism>
<comment type="caution">
    <text evidence="1">The sequence shown here is derived from an EMBL/GenBank/DDBJ whole genome shotgun (WGS) entry which is preliminary data.</text>
</comment>
<keyword evidence="2" id="KW-1185">Reference proteome</keyword>
<name>A0A0A2M524_9FLAO</name>
<dbReference type="STRING" id="1121895.GCA_000378485_01643"/>
<accession>A0A0A2M524</accession>
<dbReference type="AlphaFoldDB" id="A0A0A2M524"/>
<dbReference type="EMBL" id="JRLX01000003">
    <property type="protein sequence ID" value="KGO87737.1"/>
    <property type="molecule type" value="Genomic_DNA"/>
</dbReference>
<reference evidence="1 2" key="1">
    <citation type="submission" date="2013-09" db="EMBL/GenBank/DDBJ databases">
        <authorList>
            <person name="Zeng Z."/>
            <person name="Chen C."/>
        </authorList>
    </citation>
    <scope>NUCLEOTIDE SEQUENCE [LARGE SCALE GENOMIC DNA]</scope>
    <source>
        <strain evidence="1 2">WB 3.3-2</strain>
    </source>
</reference>
<evidence type="ECO:0000313" key="1">
    <source>
        <dbReference type="EMBL" id="KGO87737.1"/>
    </source>
</evidence>